<name>A0A454CUX3_VIBHA</name>
<gene>
    <name evidence="1" type="ORF">VCHENC02_4062</name>
</gene>
<dbReference type="AlphaFoldDB" id="A0A454CUX3"/>
<proteinExistence type="predicted"/>
<evidence type="ECO:0000313" key="1">
    <source>
        <dbReference type="EMBL" id="EKM30197.1"/>
    </source>
</evidence>
<sequence>MVDVRVSEFSIPESSIYLFFYMLTCARYVPKIK</sequence>
<dbReference type="EMBL" id="AJSR01001746">
    <property type="protein sequence ID" value="EKM30197.1"/>
    <property type="molecule type" value="Genomic_DNA"/>
</dbReference>
<feature type="non-terminal residue" evidence="1">
    <location>
        <position position="33"/>
    </location>
</feature>
<comment type="caution">
    <text evidence="1">The sequence shown here is derived from an EMBL/GenBank/DDBJ whole genome shotgun (WGS) entry which is preliminary data.</text>
</comment>
<evidence type="ECO:0000313" key="2">
    <source>
        <dbReference type="Proteomes" id="UP000008367"/>
    </source>
</evidence>
<dbReference type="Proteomes" id="UP000008367">
    <property type="component" value="Unassembled WGS sequence"/>
</dbReference>
<accession>A0A454CUX3</accession>
<protein>
    <submittedName>
        <fullName evidence="1">Uncharacterized protein</fullName>
    </submittedName>
</protein>
<organism evidence="1 2">
    <name type="scientific">Vibrio harveyi</name>
    <name type="common">Beneckea harveyi</name>
    <dbReference type="NCBI Taxonomy" id="669"/>
    <lineage>
        <taxon>Bacteria</taxon>
        <taxon>Pseudomonadati</taxon>
        <taxon>Pseudomonadota</taxon>
        <taxon>Gammaproteobacteria</taxon>
        <taxon>Vibrionales</taxon>
        <taxon>Vibrionaceae</taxon>
        <taxon>Vibrio</taxon>
    </lineage>
</organism>
<reference evidence="1 2" key="1">
    <citation type="submission" date="2012-10" db="EMBL/GenBank/DDBJ databases">
        <title>Genome sequence of Vibrio Cholerae HENC-02.</title>
        <authorList>
            <person name="Eppinger M."/>
            <person name="Hasan N.A."/>
            <person name="Sengamalay N."/>
            <person name="Hine E."/>
            <person name="Su Q."/>
            <person name="Daugherty S.C."/>
            <person name="Young S."/>
            <person name="Sadzewicz L."/>
            <person name="Tallon L."/>
            <person name="Cebula T.A."/>
            <person name="Ravel J."/>
            <person name="Colwell R.R."/>
        </authorList>
    </citation>
    <scope>NUCLEOTIDE SEQUENCE [LARGE SCALE GENOMIC DNA]</scope>
    <source>
        <strain evidence="1 2">HENC-02</strain>
    </source>
</reference>